<feature type="transmembrane region" description="Helical" evidence="6">
    <location>
        <begin position="67"/>
        <end position="85"/>
    </location>
</feature>
<dbReference type="KEGG" id="emo:DM558_08600"/>
<keyword evidence="5 6" id="KW-0472">Membrane</keyword>
<evidence type="ECO:0000256" key="5">
    <source>
        <dbReference type="ARBA" id="ARBA00023136"/>
    </source>
</evidence>
<evidence type="ECO:0000256" key="1">
    <source>
        <dbReference type="ARBA" id="ARBA00004141"/>
    </source>
</evidence>
<protein>
    <recommendedName>
        <fullName evidence="6">GDT1 family protein</fullName>
    </recommendedName>
</protein>
<feature type="transmembrane region" description="Helical" evidence="6">
    <location>
        <begin position="38"/>
        <end position="60"/>
    </location>
</feature>
<feature type="transmembrane region" description="Helical" evidence="6">
    <location>
        <begin position="167"/>
        <end position="188"/>
    </location>
</feature>
<dbReference type="PANTHER" id="PTHR12608:SF1">
    <property type="entry name" value="TRANSMEMBRANE PROTEIN 165"/>
    <property type="match status" value="1"/>
</dbReference>
<keyword evidence="4 6" id="KW-1133">Transmembrane helix</keyword>
<accession>A0A3Q9JLE6</accession>
<dbReference type="GO" id="GO:0046873">
    <property type="term" value="F:metal ion transmembrane transporter activity"/>
    <property type="evidence" value="ECO:0007669"/>
    <property type="project" value="InterPro"/>
</dbReference>
<feature type="transmembrane region" description="Helical" evidence="6">
    <location>
        <begin position="97"/>
        <end position="114"/>
    </location>
</feature>
<reference evidence="8" key="1">
    <citation type="submission" date="2018-06" db="EMBL/GenBank/DDBJ databases">
        <title>Complete genome of Pseudomonas insecticola strain QZS01.</title>
        <authorList>
            <person name="Wang J."/>
            <person name="Su Q."/>
        </authorList>
    </citation>
    <scope>NUCLEOTIDE SEQUENCE [LARGE SCALE GENOMIC DNA]</scope>
    <source>
        <strain evidence="8">QZS01</strain>
    </source>
</reference>
<sequence>MEAFLVSTGVVALAEIGDKTQLLALVLAARFRAPLPIILGMLASTVINHLMAGAIGHFLTTFLTPSIVSWILVVSFLAMAIWILIPDKLDDEENNSIMKKFGPFLTSFIAFFLAEMGDKTQIATVMLAAQYQSLLWVVLGTTVGMMIANVPAVLIGNFSATKLPLRAIHITASLIFISMAGFAAYNALTA</sequence>
<gene>
    <name evidence="7" type="ORF">DM558_08600</name>
</gene>
<dbReference type="GO" id="GO:0016020">
    <property type="term" value="C:membrane"/>
    <property type="evidence" value="ECO:0007669"/>
    <property type="project" value="UniProtKB-SubCell"/>
</dbReference>
<dbReference type="Proteomes" id="UP000273143">
    <property type="component" value="Chromosome"/>
</dbReference>
<evidence type="ECO:0000256" key="2">
    <source>
        <dbReference type="ARBA" id="ARBA00009190"/>
    </source>
</evidence>
<dbReference type="PANTHER" id="PTHR12608">
    <property type="entry name" value="TRANSMEMBRANE PROTEIN HTP-1 RELATED"/>
    <property type="match status" value="1"/>
</dbReference>
<evidence type="ECO:0000256" key="4">
    <source>
        <dbReference type="ARBA" id="ARBA00022989"/>
    </source>
</evidence>
<keyword evidence="8" id="KW-1185">Reference proteome</keyword>
<evidence type="ECO:0000256" key="6">
    <source>
        <dbReference type="RuleBase" id="RU365102"/>
    </source>
</evidence>
<name>A0A3Q9JLE6_9GAMM</name>
<organism evidence="7 8">
    <name type="scientific">Entomomonas moraniae</name>
    <dbReference type="NCBI Taxonomy" id="2213226"/>
    <lineage>
        <taxon>Bacteria</taxon>
        <taxon>Pseudomonadati</taxon>
        <taxon>Pseudomonadota</taxon>
        <taxon>Gammaproteobacteria</taxon>
        <taxon>Pseudomonadales</taxon>
        <taxon>Pseudomonadaceae</taxon>
        <taxon>Entomomonas</taxon>
    </lineage>
</organism>
<dbReference type="InterPro" id="IPR001727">
    <property type="entry name" value="GDT1-like"/>
</dbReference>
<comment type="similarity">
    <text evidence="2 6">Belongs to the GDT1 family.</text>
</comment>
<comment type="subcellular location">
    <subcellularLocation>
        <location evidence="1 6">Membrane</location>
        <topology evidence="1 6">Multi-pass membrane protein</topology>
    </subcellularLocation>
</comment>
<evidence type="ECO:0000256" key="3">
    <source>
        <dbReference type="ARBA" id="ARBA00022692"/>
    </source>
</evidence>
<dbReference type="EMBL" id="CP029822">
    <property type="protein sequence ID" value="AZS50838.1"/>
    <property type="molecule type" value="Genomic_DNA"/>
</dbReference>
<proteinExistence type="inferred from homology"/>
<evidence type="ECO:0000313" key="8">
    <source>
        <dbReference type="Proteomes" id="UP000273143"/>
    </source>
</evidence>
<feature type="transmembrane region" description="Helical" evidence="6">
    <location>
        <begin position="134"/>
        <end position="155"/>
    </location>
</feature>
<dbReference type="AlphaFoldDB" id="A0A3Q9JLE6"/>
<dbReference type="Pfam" id="PF01169">
    <property type="entry name" value="GDT1"/>
    <property type="match status" value="2"/>
</dbReference>
<evidence type="ECO:0000313" key="7">
    <source>
        <dbReference type="EMBL" id="AZS50838.1"/>
    </source>
</evidence>
<keyword evidence="3 6" id="KW-0812">Transmembrane</keyword>